<dbReference type="STRING" id="530584.SAMN05421630_106439"/>
<evidence type="ECO:0000256" key="2">
    <source>
        <dbReference type="ARBA" id="ARBA00023125"/>
    </source>
</evidence>
<gene>
    <name evidence="3" type="ORF">SAMN05421630_106439</name>
</gene>
<dbReference type="InterPro" id="IPR058245">
    <property type="entry name" value="NreC/VraR/RcsB-like_REC"/>
</dbReference>
<dbReference type="Pfam" id="PF00196">
    <property type="entry name" value="GerE"/>
    <property type="match status" value="1"/>
</dbReference>
<keyword evidence="4" id="KW-1185">Reference proteome</keyword>
<dbReference type="Pfam" id="PF00072">
    <property type="entry name" value="Response_reg"/>
    <property type="match status" value="1"/>
</dbReference>
<dbReference type="EMBL" id="FMZE01000006">
    <property type="protein sequence ID" value="SDD21494.1"/>
    <property type="molecule type" value="Genomic_DNA"/>
</dbReference>
<dbReference type="PRINTS" id="PR00038">
    <property type="entry name" value="HTHLUXR"/>
</dbReference>
<protein>
    <submittedName>
        <fullName evidence="3">DNA-binding response regulator, NarL/FixJ family, contains REC and HTH domains</fullName>
    </submittedName>
</protein>
<keyword evidence="2 3" id="KW-0238">DNA-binding</keyword>
<accession>A0A222VI99</accession>
<dbReference type="KEGG" id="pmad:BAY61_00130"/>
<dbReference type="InterPro" id="IPR016032">
    <property type="entry name" value="Sig_transdc_resp-reg_C-effctor"/>
</dbReference>
<dbReference type="SUPFAM" id="SSF46894">
    <property type="entry name" value="C-terminal effector domain of the bipartite response regulators"/>
    <property type="match status" value="1"/>
</dbReference>
<dbReference type="PANTHER" id="PTHR43214:SF43">
    <property type="entry name" value="TWO-COMPONENT RESPONSE REGULATOR"/>
    <property type="match status" value="1"/>
</dbReference>
<dbReference type="SMART" id="SM00421">
    <property type="entry name" value="HTH_LUXR"/>
    <property type="match status" value="1"/>
</dbReference>
<dbReference type="InterPro" id="IPR011006">
    <property type="entry name" value="CheY-like_superfamily"/>
</dbReference>
<dbReference type="CDD" id="cd06170">
    <property type="entry name" value="LuxR_C_like"/>
    <property type="match status" value="1"/>
</dbReference>
<dbReference type="PROSITE" id="PS50043">
    <property type="entry name" value="HTH_LUXR_2"/>
    <property type="match status" value="1"/>
</dbReference>
<name>A0A222VI99_9PSEU</name>
<proteinExistence type="predicted"/>
<dbReference type="PANTHER" id="PTHR43214">
    <property type="entry name" value="TWO-COMPONENT RESPONSE REGULATOR"/>
    <property type="match status" value="1"/>
</dbReference>
<evidence type="ECO:0000313" key="4">
    <source>
        <dbReference type="Proteomes" id="UP000199494"/>
    </source>
</evidence>
<evidence type="ECO:0000256" key="1">
    <source>
        <dbReference type="ARBA" id="ARBA00022553"/>
    </source>
</evidence>
<dbReference type="RefSeq" id="WP_091806413.1">
    <property type="nucleotide sequence ID" value="NZ_CP016353.1"/>
</dbReference>
<keyword evidence="1" id="KW-0597">Phosphoprotein</keyword>
<dbReference type="InterPro" id="IPR001789">
    <property type="entry name" value="Sig_transdc_resp-reg_receiver"/>
</dbReference>
<dbReference type="GO" id="GO:0006355">
    <property type="term" value="P:regulation of DNA-templated transcription"/>
    <property type="evidence" value="ECO:0007669"/>
    <property type="project" value="InterPro"/>
</dbReference>
<dbReference type="InterPro" id="IPR000792">
    <property type="entry name" value="Tscrpt_reg_LuxR_C"/>
</dbReference>
<dbReference type="CDD" id="cd17535">
    <property type="entry name" value="REC_NarL-like"/>
    <property type="match status" value="1"/>
</dbReference>
<dbReference type="Gene3D" id="3.40.50.2300">
    <property type="match status" value="1"/>
</dbReference>
<dbReference type="OrthoDB" id="9808843at2"/>
<dbReference type="SMART" id="SM00448">
    <property type="entry name" value="REC"/>
    <property type="match status" value="1"/>
</dbReference>
<evidence type="ECO:0000313" key="3">
    <source>
        <dbReference type="EMBL" id="SDD21494.1"/>
    </source>
</evidence>
<dbReference type="SUPFAM" id="SSF52172">
    <property type="entry name" value="CheY-like"/>
    <property type="match status" value="1"/>
</dbReference>
<dbReference type="Proteomes" id="UP000199494">
    <property type="component" value="Unassembled WGS sequence"/>
</dbReference>
<dbReference type="PROSITE" id="PS50110">
    <property type="entry name" value="RESPONSE_REGULATORY"/>
    <property type="match status" value="1"/>
</dbReference>
<dbReference type="GO" id="GO:0003677">
    <property type="term" value="F:DNA binding"/>
    <property type="evidence" value="ECO:0007669"/>
    <property type="project" value="UniProtKB-KW"/>
</dbReference>
<organism evidence="3 4">
    <name type="scientific">Prauserella marina</name>
    <dbReference type="NCBI Taxonomy" id="530584"/>
    <lineage>
        <taxon>Bacteria</taxon>
        <taxon>Bacillati</taxon>
        <taxon>Actinomycetota</taxon>
        <taxon>Actinomycetes</taxon>
        <taxon>Pseudonocardiales</taxon>
        <taxon>Pseudonocardiaceae</taxon>
        <taxon>Prauserella</taxon>
    </lineage>
</organism>
<dbReference type="InterPro" id="IPR039420">
    <property type="entry name" value="WalR-like"/>
</dbReference>
<reference evidence="3 4" key="1">
    <citation type="submission" date="2016-10" db="EMBL/GenBank/DDBJ databases">
        <authorList>
            <person name="de Groot N.N."/>
        </authorList>
    </citation>
    <scope>NUCLEOTIDE SEQUENCE [LARGE SCALE GENOMIC DNA]</scope>
    <source>
        <strain evidence="3 4">CGMCC 4.5506</strain>
    </source>
</reference>
<dbReference type="GO" id="GO:0000160">
    <property type="term" value="P:phosphorelay signal transduction system"/>
    <property type="evidence" value="ECO:0007669"/>
    <property type="project" value="InterPro"/>
</dbReference>
<sequence>MPRVLVVDDHSSVRAGVKAILAADPHIEVVGEAATAREAIGAVEQLAPDIIMLDLQLPDRDGIAVCREIVERTRTRVLILTAFEIEDNITATLEAGASGFLAKTAEPGQMIDAVRAVAAGHAYLTPSVTRHVIKHVTGRVPETSVARPRAVSPPSPELTSREREIWRLLGEGQTNKQIARELTISPATAKTHVSRILQKLGVSTRTQAALLARSDESQVREG</sequence>
<dbReference type="AlphaFoldDB" id="A0A222VI99"/>